<organism evidence="1 2">
    <name type="scientific">Modicisalibacter xianhensis</name>
    <dbReference type="NCBI Taxonomy" id="442341"/>
    <lineage>
        <taxon>Bacteria</taxon>
        <taxon>Pseudomonadati</taxon>
        <taxon>Pseudomonadota</taxon>
        <taxon>Gammaproteobacteria</taxon>
        <taxon>Oceanospirillales</taxon>
        <taxon>Halomonadaceae</taxon>
        <taxon>Modicisalibacter</taxon>
    </lineage>
</organism>
<dbReference type="Proteomes" id="UP000294489">
    <property type="component" value="Unassembled WGS sequence"/>
</dbReference>
<dbReference type="EMBL" id="SOEC01000015">
    <property type="protein sequence ID" value="TDX26770.1"/>
    <property type="molecule type" value="Genomic_DNA"/>
</dbReference>
<evidence type="ECO:0008006" key="3">
    <source>
        <dbReference type="Google" id="ProtNLM"/>
    </source>
</evidence>
<evidence type="ECO:0000313" key="2">
    <source>
        <dbReference type="Proteomes" id="UP000294489"/>
    </source>
</evidence>
<accession>A0A4R8FKK1</accession>
<proteinExistence type="predicted"/>
<protein>
    <recommendedName>
        <fullName evidence="3">Transposase</fullName>
    </recommendedName>
</protein>
<gene>
    <name evidence="1" type="ORF">DFO67_11535</name>
</gene>
<comment type="caution">
    <text evidence="1">The sequence shown here is derived from an EMBL/GenBank/DDBJ whole genome shotgun (WGS) entry which is preliminary data.</text>
</comment>
<sequence length="60" mass="6889">MTVKNKAPGKRYWRKWNLDYTKRVLSTNPTGDMARALLACWPPRIQQALRGRFSIPGGQS</sequence>
<evidence type="ECO:0000313" key="1">
    <source>
        <dbReference type="EMBL" id="TDX26770.1"/>
    </source>
</evidence>
<dbReference type="AlphaFoldDB" id="A0A4R8FKK1"/>
<name>A0A4R8FKK1_9GAMM</name>
<reference evidence="1 2" key="1">
    <citation type="submission" date="2019-03" db="EMBL/GenBank/DDBJ databases">
        <title>Freshwater and sediment microbial communities from various areas in North America, analyzing microbe dynamics in response to fracking.</title>
        <authorList>
            <person name="Lamendella R."/>
        </authorList>
    </citation>
    <scope>NUCLEOTIDE SEQUENCE [LARGE SCALE GENOMIC DNA]</scope>
    <source>
        <strain evidence="1 2">6_TX</strain>
    </source>
</reference>